<organism evidence="1 2">
    <name type="scientific">Natrinema soli</name>
    <dbReference type="NCBI Taxonomy" id="1930624"/>
    <lineage>
        <taxon>Archaea</taxon>
        <taxon>Methanobacteriati</taxon>
        <taxon>Methanobacteriota</taxon>
        <taxon>Stenosarchaea group</taxon>
        <taxon>Halobacteria</taxon>
        <taxon>Halobacteriales</taxon>
        <taxon>Natrialbaceae</taxon>
        <taxon>Natrinema</taxon>
    </lineage>
</organism>
<gene>
    <name evidence="1" type="ORF">ACFQE6_09460</name>
</gene>
<evidence type="ECO:0000313" key="1">
    <source>
        <dbReference type="EMBL" id="MFC6765216.1"/>
    </source>
</evidence>
<sequence>MTDLEQAGGKRPICEDPTVVDRSTVPLVLVQFLNAAFFALVCEARLNRRIVSVRTALK</sequence>
<proteinExistence type="predicted"/>
<dbReference type="AlphaFoldDB" id="A0ABD5SNI2"/>
<protein>
    <submittedName>
        <fullName evidence="1">Uncharacterized protein</fullName>
    </submittedName>
</protein>
<evidence type="ECO:0000313" key="2">
    <source>
        <dbReference type="Proteomes" id="UP001596383"/>
    </source>
</evidence>
<comment type="caution">
    <text evidence="1">The sequence shown here is derived from an EMBL/GenBank/DDBJ whole genome shotgun (WGS) entry which is preliminary data.</text>
</comment>
<reference evidence="1 2" key="1">
    <citation type="journal article" date="2019" name="Int. J. Syst. Evol. Microbiol.">
        <title>The Global Catalogue of Microorganisms (GCM) 10K type strain sequencing project: providing services to taxonomists for standard genome sequencing and annotation.</title>
        <authorList>
            <consortium name="The Broad Institute Genomics Platform"/>
            <consortium name="The Broad Institute Genome Sequencing Center for Infectious Disease"/>
            <person name="Wu L."/>
            <person name="Ma J."/>
        </authorList>
    </citation>
    <scope>NUCLEOTIDE SEQUENCE [LARGE SCALE GENOMIC DNA]</scope>
    <source>
        <strain evidence="1 2">LMG 29247</strain>
    </source>
</reference>
<name>A0ABD5SNI2_9EURY</name>
<dbReference type="RefSeq" id="WP_273738253.1">
    <property type="nucleotide sequence ID" value="NZ_JAQIVI010000132.1"/>
</dbReference>
<dbReference type="EMBL" id="JBHSWV010000132">
    <property type="protein sequence ID" value="MFC6765216.1"/>
    <property type="molecule type" value="Genomic_DNA"/>
</dbReference>
<keyword evidence="2" id="KW-1185">Reference proteome</keyword>
<accession>A0ABD5SNI2</accession>
<dbReference type="Proteomes" id="UP001596383">
    <property type="component" value="Unassembled WGS sequence"/>
</dbReference>